<dbReference type="STRING" id="3880.G7L6T0"/>
<dbReference type="AlphaFoldDB" id="G7L6T0"/>
<accession>A0A0C3XXJ5</accession>
<dbReference type="eggNOG" id="KOG3662">
    <property type="taxonomic scope" value="Eukaryota"/>
</dbReference>
<dbReference type="EnsemblPlants" id="AET01734">
    <property type="protein sequence ID" value="AET01734"/>
    <property type="gene ID" value="MTR_8g020400"/>
</dbReference>
<dbReference type="GO" id="GO:0006506">
    <property type="term" value="P:GPI anchor biosynthetic process"/>
    <property type="evidence" value="ECO:0007669"/>
    <property type="project" value="InterPro"/>
</dbReference>
<feature type="chain" id="PRO_5014574067" evidence="6">
    <location>
        <begin position="26"/>
        <end position="618"/>
    </location>
</feature>
<evidence type="ECO:0000256" key="2">
    <source>
        <dbReference type="ARBA" id="ARBA00022723"/>
    </source>
</evidence>
<evidence type="ECO:0000313" key="8">
    <source>
        <dbReference type="EnsemblPlants" id="AET01734"/>
    </source>
</evidence>
<dbReference type="SUPFAM" id="SSF56300">
    <property type="entry name" value="Metallo-dependent phosphatases"/>
    <property type="match status" value="1"/>
</dbReference>
<reference evidence="7 9" key="2">
    <citation type="journal article" date="2014" name="BMC Genomics">
        <title>An improved genome release (version Mt4.0) for the model legume Medicago truncatula.</title>
        <authorList>
            <person name="Tang H."/>
            <person name="Krishnakumar V."/>
            <person name="Bidwell S."/>
            <person name="Rosen B."/>
            <person name="Chan A."/>
            <person name="Zhou S."/>
            <person name="Gentzbittel L."/>
            <person name="Childs K.L."/>
            <person name="Yandell M."/>
            <person name="Gundlach H."/>
            <person name="Mayer K.F."/>
            <person name="Schwartz D.C."/>
            <person name="Town C.D."/>
        </authorList>
    </citation>
    <scope>GENOME REANNOTATION</scope>
    <source>
        <strain evidence="8 9">cv. Jemalong A17</strain>
    </source>
</reference>
<gene>
    <name evidence="7" type="ordered locus">MTR_8g020400</name>
</gene>
<proteinExistence type="predicted"/>
<evidence type="ECO:0000313" key="7">
    <source>
        <dbReference type="EMBL" id="AET01734.2"/>
    </source>
</evidence>
<feature type="signal peptide" evidence="6">
    <location>
        <begin position="1"/>
        <end position="25"/>
    </location>
</feature>
<comment type="cofactor">
    <cofactor evidence="1">
        <name>Mn(2+)</name>
        <dbReference type="ChEBI" id="CHEBI:29035"/>
    </cofactor>
</comment>
<dbReference type="PANTHER" id="PTHR13315">
    <property type="entry name" value="METALLO PHOSPHOESTERASE RELATED"/>
    <property type="match status" value="1"/>
</dbReference>
<organism evidence="7 9">
    <name type="scientific">Medicago truncatula</name>
    <name type="common">Barrel medic</name>
    <name type="synonym">Medicago tribuloides</name>
    <dbReference type="NCBI Taxonomy" id="3880"/>
    <lineage>
        <taxon>Eukaryota</taxon>
        <taxon>Viridiplantae</taxon>
        <taxon>Streptophyta</taxon>
        <taxon>Embryophyta</taxon>
        <taxon>Tracheophyta</taxon>
        <taxon>Spermatophyta</taxon>
        <taxon>Magnoliopsida</taxon>
        <taxon>eudicotyledons</taxon>
        <taxon>Gunneridae</taxon>
        <taxon>Pentapetalae</taxon>
        <taxon>rosids</taxon>
        <taxon>fabids</taxon>
        <taxon>Fabales</taxon>
        <taxon>Fabaceae</taxon>
        <taxon>Papilionoideae</taxon>
        <taxon>50 kb inversion clade</taxon>
        <taxon>NPAAA clade</taxon>
        <taxon>Hologalegina</taxon>
        <taxon>IRL clade</taxon>
        <taxon>Trifolieae</taxon>
        <taxon>Medicago</taxon>
    </lineage>
</organism>
<dbReference type="GO" id="GO:0046872">
    <property type="term" value="F:metal ion binding"/>
    <property type="evidence" value="ECO:0007669"/>
    <property type="project" value="UniProtKB-KW"/>
</dbReference>
<dbReference type="PANTHER" id="PTHR13315:SF0">
    <property type="entry name" value="METALLOPHOSPHOESTERASE 1"/>
    <property type="match status" value="1"/>
</dbReference>
<evidence type="ECO:0000256" key="1">
    <source>
        <dbReference type="ARBA" id="ARBA00001936"/>
    </source>
</evidence>
<dbReference type="GO" id="GO:0016787">
    <property type="term" value="F:hydrolase activity"/>
    <property type="evidence" value="ECO:0007669"/>
    <property type="project" value="UniProtKB-KW"/>
</dbReference>
<dbReference type="GO" id="GO:0016020">
    <property type="term" value="C:membrane"/>
    <property type="evidence" value="ECO:0007669"/>
    <property type="project" value="GOC"/>
</dbReference>
<dbReference type="HOGENOM" id="CLU_442380_0_0_1"/>
<evidence type="ECO:0000256" key="4">
    <source>
        <dbReference type="ARBA" id="ARBA00023136"/>
    </source>
</evidence>
<dbReference type="FunFam" id="3.60.21.10:FF:000135">
    <property type="entry name" value="Os06g0222800 protein"/>
    <property type="match status" value="1"/>
</dbReference>
<name>G7L6T0_MEDTR</name>
<keyword evidence="6" id="KW-0732">Signal</keyword>
<evidence type="ECO:0000313" key="9">
    <source>
        <dbReference type="Proteomes" id="UP000002051"/>
    </source>
</evidence>
<evidence type="ECO:0000256" key="3">
    <source>
        <dbReference type="ARBA" id="ARBA00022801"/>
    </source>
</evidence>
<keyword evidence="4" id="KW-0472">Membrane</keyword>
<dbReference type="InterPro" id="IPR033308">
    <property type="entry name" value="PGAP5/Cdc1/Ted1"/>
</dbReference>
<keyword evidence="3" id="KW-0378">Hydrolase</keyword>
<keyword evidence="5" id="KW-0464">Manganese</keyword>
<reference evidence="8" key="3">
    <citation type="submission" date="2015-04" db="UniProtKB">
        <authorList>
            <consortium name="EnsemblPlants"/>
        </authorList>
    </citation>
    <scope>IDENTIFICATION</scope>
    <source>
        <strain evidence="8">cv. Jemalong A17</strain>
    </source>
</reference>
<sequence length="618" mass="69658">MMMFGFRVLSVIGIALLLIFEQRISTPVCNNHVEEAEAEADELKVMMVADLLLLGSEAGYVNRFFRDHYMSKFFRKSFENLKPDLLIVLGDVSAKGSKLIRSKWVSVLHQFYQMLGPFVDLPFHATLGDRDIGECSDLDANKVNWISRKLPGLDRSGCGAFEIGNVSFVSLNSVALLCDNSSLRFDVEKVIERESVELREETEAATKTMNHSTHSRHTKYNFFWRESTVLSGSGPVLLLHLPLDQTRNERYAGIGAFERSSSSFIERLNVVPKNRERVGTGVYNLLHTLPLNASEYILQALRPRIIFSAHRCMFSDHVHFDKTREIIVPAMSWNARDDPGFVIATFRKMGRDPGQQVGFVQSSQFSLANSTGQSLQGTQQAIGTMGSSNLASQLMMTNGALYAQQLQLSQQAPLNNQQNGQPAILPSVSGTASLLPLQQLQRQQQLASSAQFQQNSLTLNQQQLPQLMQRRSMGKLQFQQQQQQQLLQQQQQQQQLLQLQQQPQQQYQRLQQQLASSAQLQQNSLTLNQQQLPQLMQRRSMGQRQLQQQQIQYATAFGMTTPGGSSSQGTRTNTMSGQTEIMSVVRELKETRKEVKAIIKILSGFFKVMSIVMALFIS</sequence>
<dbReference type="InterPro" id="IPR029052">
    <property type="entry name" value="Metallo-depent_PP-like"/>
</dbReference>
<evidence type="ECO:0000256" key="5">
    <source>
        <dbReference type="ARBA" id="ARBA00023211"/>
    </source>
</evidence>
<protein>
    <submittedName>
        <fullName evidence="7">Animal MPPE1-like protein</fullName>
    </submittedName>
</protein>
<dbReference type="PaxDb" id="3880-AET01734"/>
<dbReference type="EMBL" id="CM001224">
    <property type="protein sequence ID" value="AET01734.2"/>
    <property type="molecule type" value="Genomic_DNA"/>
</dbReference>
<accession>G7L6T0</accession>
<reference evidence="7 9" key="1">
    <citation type="journal article" date="2011" name="Nature">
        <title>The Medicago genome provides insight into the evolution of rhizobial symbioses.</title>
        <authorList>
            <person name="Young N.D."/>
            <person name="Debelle F."/>
            <person name="Oldroyd G.E."/>
            <person name="Geurts R."/>
            <person name="Cannon S.B."/>
            <person name="Udvardi M.K."/>
            <person name="Benedito V.A."/>
            <person name="Mayer K.F."/>
            <person name="Gouzy J."/>
            <person name="Schoof H."/>
            <person name="Van de Peer Y."/>
            <person name="Proost S."/>
            <person name="Cook D.R."/>
            <person name="Meyers B.C."/>
            <person name="Spannagl M."/>
            <person name="Cheung F."/>
            <person name="De Mita S."/>
            <person name="Krishnakumar V."/>
            <person name="Gundlach H."/>
            <person name="Zhou S."/>
            <person name="Mudge J."/>
            <person name="Bharti A.K."/>
            <person name="Murray J.D."/>
            <person name="Naoumkina M.A."/>
            <person name="Rosen B."/>
            <person name="Silverstein K.A."/>
            <person name="Tang H."/>
            <person name="Rombauts S."/>
            <person name="Zhao P.X."/>
            <person name="Zhou P."/>
            <person name="Barbe V."/>
            <person name="Bardou P."/>
            <person name="Bechner M."/>
            <person name="Bellec A."/>
            <person name="Berger A."/>
            <person name="Berges H."/>
            <person name="Bidwell S."/>
            <person name="Bisseling T."/>
            <person name="Choisne N."/>
            <person name="Couloux A."/>
            <person name="Denny R."/>
            <person name="Deshpande S."/>
            <person name="Dai X."/>
            <person name="Doyle J.J."/>
            <person name="Dudez A.M."/>
            <person name="Farmer A.D."/>
            <person name="Fouteau S."/>
            <person name="Franken C."/>
            <person name="Gibelin C."/>
            <person name="Gish J."/>
            <person name="Goldstein S."/>
            <person name="Gonzalez A.J."/>
            <person name="Green P.J."/>
            <person name="Hallab A."/>
            <person name="Hartog M."/>
            <person name="Hua A."/>
            <person name="Humphray S.J."/>
            <person name="Jeong D.H."/>
            <person name="Jing Y."/>
            <person name="Jocker A."/>
            <person name="Kenton S.M."/>
            <person name="Kim D.J."/>
            <person name="Klee K."/>
            <person name="Lai H."/>
            <person name="Lang C."/>
            <person name="Lin S."/>
            <person name="Macmil S.L."/>
            <person name="Magdelenat G."/>
            <person name="Matthews L."/>
            <person name="McCorrison J."/>
            <person name="Monaghan E.L."/>
            <person name="Mun J.H."/>
            <person name="Najar F.Z."/>
            <person name="Nicholson C."/>
            <person name="Noirot C."/>
            <person name="O'Bleness M."/>
            <person name="Paule C.R."/>
            <person name="Poulain J."/>
            <person name="Prion F."/>
            <person name="Qin B."/>
            <person name="Qu C."/>
            <person name="Retzel E.F."/>
            <person name="Riddle C."/>
            <person name="Sallet E."/>
            <person name="Samain S."/>
            <person name="Samson N."/>
            <person name="Sanders I."/>
            <person name="Saurat O."/>
            <person name="Scarpelli C."/>
            <person name="Schiex T."/>
            <person name="Segurens B."/>
            <person name="Severin A.J."/>
            <person name="Sherrier D.J."/>
            <person name="Shi R."/>
            <person name="Sims S."/>
            <person name="Singer S.R."/>
            <person name="Sinharoy S."/>
            <person name="Sterck L."/>
            <person name="Viollet A."/>
            <person name="Wang B.B."/>
            <person name="Wang K."/>
            <person name="Wang M."/>
            <person name="Wang X."/>
            <person name="Warfsmann J."/>
            <person name="Weissenbach J."/>
            <person name="White D.D."/>
            <person name="White J.D."/>
            <person name="Wiley G.B."/>
            <person name="Wincker P."/>
            <person name="Xing Y."/>
            <person name="Yang L."/>
            <person name="Yao Z."/>
            <person name="Ying F."/>
            <person name="Zhai J."/>
            <person name="Zhou L."/>
            <person name="Zuber A."/>
            <person name="Denarie J."/>
            <person name="Dixon R.A."/>
            <person name="May G.D."/>
            <person name="Schwartz D.C."/>
            <person name="Rogers J."/>
            <person name="Quetier F."/>
            <person name="Town C.D."/>
            <person name="Roe B.A."/>
        </authorList>
    </citation>
    <scope>NUCLEOTIDE SEQUENCE [LARGE SCALE GENOMIC DNA]</scope>
    <source>
        <strain evidence="7">A17</strain>
        <strain evidence="8 9">cv. Jemalong A17</strain>
    </source>
</reference>
<dbReference type="Proteomes" id="UP000002051">
    <property type="component" value="Chromosome 8"/>
</dbReference>
<evidence type="ECO:0000256" key="6">
    <source>
        <dbReference type="SAM" id="SignalP"/>
    </source>
</evidence>
<keyword evidence="9" id="KW-1185">Reference proteome</keyword>
<keyword evidence="2" id="KW-0479">Metal-binding</keyword>